<dbReference type="InterPro" id="IPR041499">
    <property type="entry name" value="Tfc1/Sfc1_N"/>
</dbReference>
<keyword evidence="9" id="KW-1185">Reference proteome</keyword>
<evidence type="ECO:0000256" key="4">
    <source>
        <dbReference type="ARBA" id="ARBA00023242"/>
    </source>
</evidence>
<accession>A0A067K003</accession>
<feature type="region of interest" description="Disordered" evidence="5">
    <location>
        <begin position="528"/>
        <end position="566"/>
    </location>
</feature>
<keyword evidence="3" id="KW-0804">Transcription</keyword>
<evidence type="ECO:0000256" key="2">
    <source>
        <dbReference type="ARBA" id="ARBA00023125"/>
    </source>
</evidence>
<feature type="compositionally biased region" description="Acidic residues" evidence="5">
    <location>
        <begin position="543"/>
        <end position="566"/>
    </location>
</feature>
<dbReference type="PANTHER" id="PTHR13230:SF5">
    <property type="entry name" value="GENERAL TRANSCRIPTION FACTOR 3C POLYPEPTIDE 5"/>
    <property type="match status" value="1"/>
</dbReference>
<dbReference type="OrthoDB" id="5598268at2759"/>
<keyword evidence="2" id="KW-0238">DNA-binding</keyword>
<comment type="subcellular location">
    <subcellularLocation>
        <location evidence="1">Nucleus</location>
    </subcellularLocation>
</comment>
<evidence type="ECO:0000259" key="6">
    <source>
        <dbReference type="Pfam" id="PF09734"/>
    </source>
</evidence>
<dbReference type="GO" id="GO:0006384">
    <property type="term" value="P:transcription initiation at RNA polymerase III promoter"/>
    <property type="evidence" value="ECO:0007669"/>
    <property type="project" value="InterPro"/>
</dbReference>
<proteinExistence type="predicted"/>
<dbReference type="Pfam" id="PF09734">
    <property type="entry name" value="Tau95"/>
    <property type="match status" value="1"/>
</dbReference>
<dbReference type="GO" id="GO:0000127">
    <property type="term" value="C:transcription factor TFIIIC complex"/>
    <property type="evidence" value="ECO:0007669"/>
    <property type="project" value="InterPro"/>
</dbReference>
<organism evidence="8 9">
    <name type="scientific">Jatropha curcas</name>
    <name type="common">Barbados nut</name>
    <dbReference type="NCBI Taxonomy" id="180498"/>
    <lineage>
        <taxon>Eukaryota</taxon>
        <taxon>Viridiplantae</taxon>
        <taxon>Streptophyta</taxon>
        <taxon>Embryophyta</taxon>
        <taxon>Tracheophyta</taxon>
        <taxon>Spermatophyta</taxon>
        <taxon>Magnoliopsida</taxon>
        <taxon>eudicotyledons</taxon>
        <taxon>Gunneridae</taxon>
        <taxon>Pentapetalae</taxon>
        <taxon>rosids</taxon>
        <taxon>fabids</taxon>
        <taxon>Malpighiales</taxon>
        <taxon>Euphorbiaceae</taxon>
        <taxon>Crotonoideae</taxon>
        <taxon>Jatropheae</taxon>
        <taxon>Jatropha</taxon>
    </lineage>
</organism>
<dbReference type="InterPro" id="IPR019136">
    <property type="entry name" value="TF_IIIC_su-5_HTH"/>
</dbReference>
<dbReference type="FunFam" id="3.30.200.160:FF:000002">
    <property type="entry name" value="Transcription factor IIIC, subunit 5"/>
    <property type="match status" value="1"/>
</dbReference>
<feature type="region of interest" description="Disordered" evidence="5">
    <location>
        <begin position="452"/>
        <end position="488"/>
    </location>
</feature>
<evidence type="ECO:0008006" key="10">
    <source>
        <dbReference type="Google" id="ProtNLM"/>
    </source>
</evidence>
<dbReference type="GO" id="GO:0005634">
    <property type="term" value="C:nucleus"/>
    <property type="evidence" value="ECO:0007669"/>
    <property type="project" value="UniProtKB-SubCell"/>
</dbReference>
<protein>
    <recommendedName>
        <fullName evidence="10">Transcription factor IIIC subunit 5 HTH domain-containing protein</fullName>
    </recommendedName>
</protein>
<dbReference type="GO" id="GO:0001002">
    <property type="term" value="F:RNA polymerase III type 1 promoter sequence-specific DNA binding"/>
    <property type="evidence" value="ECO:0007669"/>
    <property type="project" value="TreeGrafter"/>
</dbReference>
<dbReference type="Proteomes" id="UP000027138">
    <property type="component" value="Unassembled WGS sequence"/>
</dbReference>
<evidence type="ECO:0000313" key="8">
    <source>
        <dbReference type="EMBL" id="KDP29556.1"/>
    </source>
</evidence>
<reference evidence="8 9" key="1">
    <citation type="journal article" date="2014" name="PLoS ONE">
        <title>Global Analysis of Gene Expression Profiles in Physic Nut (Jatropha curcas L.) Seedlings Exposed to Salt Stress.</title>
        <authorList>
            <person name="Zhang L."/>
            <person name="Zhang C."/>
            <person name="Wu P."/>
            <person name="Chen Y."/>
            <person name="Li M."/>
            <person name="Jiang H."/>
            <person name="Wu G."/>
        </authorList>
    </citation>
    <scope>NUCLEOTIDE SEQUENCE [LARGE SCALE GENOMIC DNA]</scope>
    <source>
        <strain evidence="9">cv. GZQX0401</strain>
        <tissue evidence="8">Young leaves</tissue>
    </source>
</reference>
<keyword evidence="4" id="KW-0539">Nucleus</keyword>
<dbReference type="GO" id="GO:0001003">
    <property type="term" value="F:RNA polymerase III type 2 promoter sequence-specific DNA binding"/>
    <property type="evidence" value="ECO:0007669"/>
    <property type="project" value="TreeGrafter"/>
</dbReference>
<dbReference type="Gene3D" id="3.30.200.160">
    <property type="entry name" value="TFIIIC, subcomplex tauA, subunit Sfc1, barrel domain"/>
    <property type="match status" value="1"/>
</dbReference>
<feature type="domain" description="Transcription factor IIIC subunit 5 HTH" evidence="6">
    <location>
        <begin position="172"/>
        <end position="334"/>
    </location>
</feature>
<dbReference type="AlphaFoldDB" id="A0A067K003"/>
<evidence type="ECO:0000256" key="1">
    <source>
        <dbReference type="ARBA" id="ARBA00004123"/>
    </source>
</evidence>
<dbReference type="InterPro" id="IPR042536">
    <property type="entry name" value="TFIIIC_tauA_Sfc1"/>
</dbReference>
<feature type="domain" description="Transcription factor IIIC subunit Tfc1/Sfc1 triple barrel" evidence="7">
    <location>
        <begin position="20"/>
        <end position="133"/>
    </location>
</feature>
<feature type="compositionally biased region" description="Basic and acidic residues" evidence="5">
    <location>
        <begin position="452"/>
        <end position="473"/>
    </location>
</feature>
<sequence>MGVIKDGKVSGTIPNNEAFAVHYPGYPSSMSRAIQTLGGQESILKARSSQSNKLELCFRPEDPYSHPALGELRACNSLLLKISKKKISSSLNSTNVVNDKPETETHVQTELCADIVARIPEAYHFEGMVDFQHVVAVHADAARRKKSNWTEMEEPSFEKAGLMDLDQEDVLILVPPRFTTKDMPVNLALKPPPISSSKKQDEAVENHIEMNLEPALAIDFNIKDILIIFLLHLAVIQIPKEINWKAFIGQGSELWVWQMAVSELFEERPIWPKGALTDRLLDKNLKFTHQTLRRLLLAVAYYFSGGPFLRFWIRKGYDPRKDPESRIYQRIDFRVPPPLRSYSEANNGLKHKWEDLCKFQVFPHKFQTSLQFCELDDDYIQQEIKKPPKQTTCTYGTGWFLQHVHDSLRLRVMMRFLSVYPKSGAAKLLKAASEDFEKSKRACIHKNILKPDQQEQRQINKEVDDEANEKQNNIDEADADDMEADDPEEELDAYEAMDMAEEDDETFLQANSYTENNSKSYLQELFDSFPPADAGADKIQDADSSDEEYQIYEQDDDSDYADDYDD</sequence>
<gene>
    <name evidence="8" type="ORF">JCGZ_19269</name>
</gene>
<evidence type="ECO:0000256" key="5">
    <source>
        <dbReference type="SAM" id="MobiDB-lite"/>
    </source>
</evidence>
<dbReference type="Pfam" id="PF17682">
    <property type="entry name" value="Tau95_N"/>
    <property type="match status" value="1"/>
</dbReference>
<dbReference type="InterPro" id="IPR040454">
    <property type="entry name" value="TF_IIIC_Tfc1/Sfc1"/>
</dbReference>
<evidence type="ECO:0000256" key="3">
    <source>
        <dbReference type="ARBA" id="ARBA00023163"/>
    </source>
</evidence>
<dbReference type="EMBL" id="KK914743">
    <property type="protein sequence ID" value="KDP29556.1"/>
    <property type="molecule type" value="Genomic_DNA"/>
</dbReference>
<evidence type="ECO:0000259" key="7">
    <source>
        <dbReference type="Pfam" id="PF17682"/>
    </source>
</evidence>
<evidence type="ECO:0000313" key="9">
    <source>
        <dbReference type="Proteomes" id="UP000027138"/>
    </source>
</evidence>
<feature type="compositionally biased region" description="Acidic residues" evidence="5">
    <location>
        <begin position="475"/>
        <end position="488"/>
    </location>
</feature>
<dbReference type="STRING" id="180498.A0A067K003"/>
<dbReference type="PANTHER" id="PTHR13230">
    <property type="entry name" value="GENERAL TRANSCRIPTION FACTOR IIIC, POLYPEPTIDE 5"/>
    <property type="match status" value="1"/>
</dbReference>
<name>A0A067K003_JATCU</name>